<dbReference type="EMBL" id="JAVDUJ010000001">
    <property type="protein sequence ID" value="MDR6939959.1"/>
    <property type="molecule type" value="Genomic_DNA"/>
</dbReference>
<comment type="subunit">
    <text evidence="7">Monomer.</text>
</comment>
<feature type="binding site" evidence="7">
    <location>
        <position position="30"/>
    </location>
    <ligand>
        <name>3-phosphoshikimate</name>
        <dbReference type="ChEBI" id="CHEBI:145989"/>
    </ligand>
</feature>
<dbReference type="HAMAP" id="MF_00210">
    <property type="entry name" value="EPSP_synth"/>
    <property type="match status" value="1"/>
</dbReference>
<dbReference type="InterPro" id="IPR001986">
    <property type="entry name" value="Enolpyruvate_Tfrase_dom"/>
</dbReference>
<organism evidence="9 10">
    <name type="scientific">Arcanobacterium hippocoleae</name>
    <dbReference type="NCBI Taxonomy" id="149017"/>
    <lineage>
        <taxon>Bacteria</taxon>
        <taxon>Bacillati</taxon>
        <taxon>Actinomycetota</taxon>
        <taxon>Actinomycetes</taxon>
        <taxon>Actinomycetales</taxon>
        <taxon>Actinomycetaceae</taxon>
        <taxon>Arcanobacterium</taxon>
    </lineage>
</organism>
<dbReference type="InterPro" id="IPR036968">
    <property type="entry name" value="Enolpyruvate_Tfrase_sf"/>
</dbReference>
<feature type="binding site" evidence="7">
    <location>
        <position position="321"/>
    </location>
    <ligand>
        <name>3-phosphoshikimate</name>
        <dbReference type="ChEBI" id="CHEBI:145989"/>
    </ligand>
</feature>
<feature type="binding site" evidence="7">
    <location>
        <position position="25"/>
    </location>
    <ligand>
        <name>phosphoenolpyruvate</name>
        <dbReference type="ChEBI" id="CHEBI:58702"/>
    </ligand>
</feature>
<evidence type="ECO:0000256" key="6">
    <source>
        <dbReference type="ARBA" id="ARBA00044633"/>
    </source>
</evidence>
<comment type="pathway">
    <text evidence="1 7">Metabolic intermediate biosynthesis; chorismate biosynthesis; chorismate from D-erythrose 4-phosphate and phosphoenolpyruvate: step 6/7.</text>
</comment>
<dbReference type="SUPFAM" id="SSF55205">
    <property type="entry name" value="EPT/RTPC-like"/>
    <property type="match status" value="1"/>
</dbReference>
<dbReference type="PANTHER" id="PTHR21090:SF5">
    <property type="entry name" value="PENTAFUNCTIONAL AROM POLYPEPTIDE"/>
    <property type="match status" value="1"/>
</dbReference>
<dbReference type="PANTHER" id="PTHR21090">
    <property type="entry name" value="AROM/DEHYDROQUINATE SYNTHASE"/>
    <property type="match status" value="1"/>
</dbReference>
<feature type="binding site" evidence="7">
    <location>
        <position position="417"/>
    </location>
    <ligand>
        <name>phosphoenolpyruvate</name>
        <dbReference type="ChEBI" id="CHEBI:58702"/>
    </ligand>
</feature>
<comment type="catalytic activity">
    <reaction evidence="6">
        <text>3-phosphoshikimate + phosphoenolpyruvate = 5-O-(1-carboxyvinyl)-3-phosphoshikimate + phosphate</text>
        <dbReference type="Rhea" id="RHEA:21256"/>
        <dbReference type="ChEBI" id="CHEBI:43474"/>
        <dbReference type="ChEBI" id="CHEBI:57701"/>
        <dbReference type="ChEBI" id="CHEBI:58702"/>
        <dbReference type="ChEBI" id="CHEBI:145989"/>
        <dbReference type="EC" id="2.5.1.19"/>
    </reaction>
    <physiologicalReaction direction="left-to-right" evidence="6">
        <dbReference type="Rhea" id="RHEA:21257"/>
    </physiologicalReaction>
</comment>
<gene>
    <name evidence="7" type="primary">aroA</name>
    <name evidence="9" type="ORF">J2S36_001502</name>
</gene>
<comment type="function">
    <text evidence="7">Catalyzes the transfer of the enolpyruvyl moiety of phosphoenolpyruvate (PEP) to the 5-hydroxyl of shikimate-3-phosphate (S3P) to produce enolpyruvyl shikimate-3-phosphate and inorganic phosphate.</text>
</comment>
<dbReference type="Pfam" id="PF00275">
    <property type="entry name" value="EPSP_synthase"/>
    <property type="match status" value="1"/>
</dbReference>
<reference evidence="9 10" key="1">
    <citation type="submission" date="2023-07" db="EMBL/GenBank/DDBJ databases">
        <title>Sequencing the genomes of 1000 actinobacteria strains.</title>
        <authorList>
            <person name="Klenk H.-P."/>
        </authorList>
    </citation>
    <scope>NUCLEOTIDE SEQUENCE [LARGE SCALE GENOMIC DNA]</scope>
    <source>
        <strain evidence="9 10">DSM 15539</strain>
    </source>
</reference>
<dbReference type="InterPro" id="IPR013792">
    <property type="entry name" value="RNA3'P_cycl/enolpyr_Trfase_a/b"/>
</dbReference>
<evidence type="ECO:0000256" key="7">
    <source>
        <dbReference type="HAMAP-Rule" id="MF_00210"/>
    </source>
</evidence>
<comment type="subcellular location">
    <subcellularLocation>
        <location evidence="7">Cytoplasm</location>
    </subcellularLocation>
</comment>
<dbReference type="PROSITE" id="PS00885">
    <property type="entry name" value="EPSP_SYNTHASE_2"/>
    <property type="match status" value="1"/>
</dbReference>
<feature type="binding site" evidence="7">
    <location>
        <position position="173"/>
    </location>
    <ligand>
        <name>3-phosphoshikimate</name>
        <dbReference type="ChEBI" id="CHEBI:145989"/>
    </ligand>
</feature>
<feature type="domain" description="Enolpyruvate transferase" evidence="8">
    <location>
        <begin position="12"/>
        <end position="449"/>
    </location>
</feature>
<evidence type="ECO:0000256" key="4">
    <source>
        <dbReference type="ARBA" id="ARBA00022679"/>
    </source>
</evidence>
<comment type="similarity">
    <text evidence="2 7">Belongs to the EPSP synthase family.</text>
</comment>
<feature type="active site" description="Proton acceptor" evidence="7">
    <location>
        <position position="321"/>
    </location>
</feature>
<keyword evidence="3 7" id="KW-0028">Amino-acid biosynthesis</keyword>
<protein>
    <recommendedName>
        <fullName evidence="7">3-phosphoshikimate 1-carboxyvinyltransferase</fullName>
        <ecNumber evidence="7">2.5.1.19</ecNumber>
    </recommendedName>
    <alternativeName>
        <fullName evidence="7">5-enolpyruvylshikimate-3-phosphate synthase</fullName>
        <shortName evidence="7">EPSP synthase</shortName>
        <shortName evidence="7">EPSPS</shortName>
    </alternativeName>
</protein>
<dbReference type="Gene3D" id="3.65.10.10">
    <property type="entry name" value="Enolpyruvate transferase domain"/>
    <property type="match status" value="2"/>
</dbReference>
<accession>A0ABU1T3M8</accession>
<evidence type="ECO:0000256" key="2">
    <source>
        <dbReference type="ARBA" id="ARBA00009948"/>
    </source>
</evidence>
<dbReference type="InterPro" id="IPR023193">
    <property type="entry name" value="EPSP_synthase_CS"/>
</dbReference>
<dbReference type="PIRSF" id="PIRSF000505">
    <property type="entry name" value="EPSPS"/>
    <property type="match status" value="1"/>
</dbReference>
<feature type="binding site" evidence="7">
    <location>
        <position position="348"/>
    </location>
    <ligand>
        <name>3-phosphoshikimate</name>
        <dbReference type="ChEBI" id="CHEBI:145989"/>
    </ligand>
</feature>
<keyword evidence="10" id="KW-1185">Reference proteome</keyword>
<name>A0ABU1T3M8_9ACTO</name>
<feature type="binding site" evidence="7">
    <location>
        <position position="202"/>
    </location>
    <ligand>
        <name>3-phosphoshikimate</name>
        <dbReference type="ChEBI" id="CHEBI:145989"/>
    </ligand>
</feature>
<keyword evidence="7" id="KW-0963">Cytoplasm</keyword>
<dbReference type="CDD" id="cd01556">
    <property type="entry name" value="EPSP_synthase"/>
    <property type="match status" value="1"/>
</dbReference>
<dbReference type="EC" id="2.5.1.19" evidence="7"/>
<keyword evidence="4 7" id="KW-0808">Transferase</keyword>
<dbReference type="NCBIfam" id="TIGR01356">
    <property type="entry name" value="aroA"/>
    <property type="match status" value="1"/>
</dbReference>
<feature type="binding site" evidence="7">
    <location>
        <position position="26"/>
    </location>
    <ligand>
        <name>3-phosphoshikimate</name>
        <dbReference type="ChEBI" id="CHEBI:145989"/>
    </ligand>
</feature>
<dbReference type="InterPro" id="IPR006264">
    <property type="entry name" value="EPSP_synthase"/>
</dbReference>
<feature type="binding site" evidence="7">
    <location>
        <position position="175"/>
    </location>
    <ligand>
        <name>3-phosphoshikimate</name>
        <dbReference type="ChEBI" id="CHEBI:145989"/>
    </ligand>
</feature>
<feature type="binding site" evidence="7">
    <location>
        <position position="344"/>
    </location>
    <ligand>
        <name>3-phosphoshikimate</name>
        <dbReference type="ChEBI" id="CHEBI:145989"/>
    </ligand>
</feature>
<comment type="caution">
    <text evidence="9">The sequence shown here is derived from an EMBL/GenBank/DDBJ whole genome shotgun (WGS) entry which is preliminary data.</text>
</comment>
<keyword evidence="5 7" id="KW-0057">Aromatic amino acid biosynthesis</keyword>
<dbReference type="RefSeq" id="WP_309957058.1">
    <property type="nucleotide sequence ID" value="NZ_CP136414.1"/>
</dbReference>
<feature type="binding site" evidence="7">
    <location>
        <position position="97"/>
    </location>
    <ligand>
        <name>phosphoenolpyruvate</name>
        <dbReference type="ChEBI" id="CHEBI:58702"/>
    </ligand>
</feature>
<evidence type="ECO:0000259" key="8">
    <source>
        <dbReference type="Pfam" id="PF00275"/>
    </source>
</evidence>
<dbReference type="GO" id="GO:0003866">
    <property type="term" value="F:3-phosphoshikimate 1-carboxyvinyltransferase activity"/>
    <property type="evidence" value="ECO:0007669"/>
    <property type="project" value="UniProtKB-EC"/>
</dbReference>
<feature type="binding site" evidence="7">
    <location>
        <position position="352"/>
    </location>
    <ligand>
        <name>phosphoenolpyruvate</name>
        <dbReference type="ChEBI" id="CHEBI:58702"/>
    </ligand>
</feature>
<feature type="binding site" evidence="7">
    <location>
        <position position="442"/>
    </location>
    <ligand>
        <name>phosphoenolpyruvate</name>
        <dbReference type="ChEBI" id="CHEBI:58702"/>
    </ligand>
</feature>
<evidence type="ECO:0000256" key="5">
    <source>
        <dbReference type="ARBA" id="ARBA00023141"/>
    </source>
</evidence>
<evidence type="ECO:0000256" key="1">
    <source>
        <dbReference type="ARBA" id="ARBA00004811"/>
    </source>
</evidence>
<feature type="binding site" evidence="7">
    <location>
        <position position="125"/>
    </location>
    <ligand>
        <name>phosphoenolpyruvate</name>
        <dbReference type="ChEBI" id="CHEBI:58702"/>
    </ligand>
</feature>
<sequence>MTAWLAPTLAPAEQINAQVIVPASKSLTNRYLILASLSKAPSVIKNPLRARDTALMTAALRTFGIEITELPTQDGWRVAPPGSRKLHGGTIYAGLAGTVMRFIPVLAALAHGKTVIDADAQAYLRPMDTTISSLRALGVEIAGNGAAGKRLPLEIHGTGSVAGGAITIDASSSSQFISALLLTAPRFERGLTLKHCGTSLPSKPHIEMTLALLRECGAQVRADDHAKSPVWHVAPGEIQLPEVEVESDLSNAGPFLAAAMVCGGQITIPHWPRKTTQPGAQFAAIFCRQGAKIDFVDADSLRLTGPRKIAPLDLDCSAIGELVPTLAAVCAFAQGSSALRNIGQLRGHETDRLQALVTELNKVGVNAQISGDDLIIVPPPNQDPAQTIDPQSPPAVQDLSRGSGYRGAALASYADHRMATFGAILGLKIAGITVDHIETTAKTLPNFPQLWAQMIQQSTNQRNTEYCKDEI</sequence>
<evidence type="ECO:0000313" key="9">
    <source>
        <dbReference type="EMBL" id="MDR6939959.1"/>
    </source>
</evidence>
<dbReference type="Proteomes" id="UP001266099">
    <property type="component" value="Unassembled WGS sequence"/>
</dbReference>
<feature type="binding site" evidence="7">
    <location>
        <position position="175"/>
    </location>
    <ligand>
        <name>phosphoenolpyruvate</name>
        <dbReference type="ChEBI" id="CHEBI:58702"/>
    </ligand>
</feature>
<evidence type="ECO:0000313" key="10">
    <source>
        <dbReference type="Proteomes" id="UP001266099"/>
    </source>
</evidence>
<proteinExistence type="inferred from homology"/>
<evidence type="ECO:0000256" key="3">
    <source>
        <dbReference type="ARBA" id="ARBA00022605"/>
    </source>
</evidence>
<feature type="binding site" evidence="7">
    <location>
        <position position="25"/>
    </location>
    <ligand>
        <name>3-phosphoshikimate</name>
        <dbReference type="ChEBI" id="CHEBI:145989"/>
    </ligand>
</feature>
<feature type="binding site" evidence="7">
    <location>
        <position position="174"/>
    </location>
    <ligand>
        <name>3-phosphoshikimate</name>
        <dbReference type="ChEBI" id="CHEBI:145989"/>
    </ligand>
</feature>